<dbReference type="InterPro" id="IPR033305">
    <property type="entry name" value="Hydin-like"/>
</dbReference>
<dbReference type="Pfam" id="PF22544">
    <property type="entry name" value="HYDIN_VesB_CFA65-like_Ig"/>
    <property type="match status" value="1"/>
</dbReference>
<dbReference type="AlphaFoldDB" id="A0AAW1RI82"/>
<dbReference type="GO" id="GO:0005930">
    <property type="term" value="C:axoneme"/>
    <property type="evidence" value="ECO:0007669"/>
    <property type="project" value="TreeGrafter"/>
</dbReference>
<dbReference type="GO" id="GO:1904158">
    <property type="term" value="P:axonemal central apparatus assembly"/>
    <property type="evidence" value="ECO:0007669"/>
    <property type="project" value="TreeGrafter"/>
</dbReference>
<evidence type="ECO:0000256" key="3">
    <source>
        <dbReference type="ARBA" id="ARBA00022490"/>
    </source>
</evidence>
<keyword evidence="4" id="KW-0969">Cilium</keyword>
<evidence type="ECO:0000256" key="5">
    <source>
        <dbReference type="ARBA" id="ARBA00023273"/>
    </source>
</evidence>
<keyword evidence="3" id="KW-0963">Cytoplasm</keyword>
<organism evidence="7 8">
    <name type="scientific">Apatococcus lobatus</name>
    <dbReference type="NCBI Taxonomy" id="904363"/>
    <lineage>
        <taxon>Eukaryota</taxon>
        <taxon>Viridiplantae</taxon>
        <taxon>Chlorophyta</taxon>
        <taxon>core chlorophytes</taxon>
        <taxon>Trebouxiophyceae</taxon>
        <taxon>Chlorellales</taxon>
        <taxon>Chlorellaceae</taxon>
        <taxon>Apatococcus</taxon>
    </lineage>
</organism>
<dbReference type="EMBL" id="JALJOS010000011">
    <property type="protein sequence ID" value="KAK9832952.1"/>
    <property type="molecule type" value="Genomic_DNA"/>
</dbReference>
<dbReference type="InterPro" id="IPR013783">
    <property type="entry name" value="Ig-like_fold"/>
</dbReference>
<evidence type="ECO:0000256" key="4">
    <source>
        <dbReference type="ARBA" id="ARBA00023069"/>
    </source>
</evidence>
<sequence>MLGESDMSYCVACSFDDTDFLQVGCQPTMLAKGQHLDIPITFTPHRAQKYEATVALRVLAGMYTHQVAISGEAVPLKLELMDAKQRHISLGAVVLGCKVQRKTQIVNRSKIAAEVSFGGCSAALEQQGVELHPHDLTLLPRGIAELTFTYRPPQRLEPFKREVIAQAAGFLVPLLTVSGSCVAADVALSSKHLAFGTVTFGAQAHKQVLLQNSGQVPVTYAWDVKALKPNFSIKPAGGTAAPGQSVQLHITCHPSKLSSELRAHKVRCGVAGSSDLLLSLTAACAEAQPEPGALSFQAAVGSSDTRLVTLPNVDGVADWHIRPVIRNSQWSGPDMVVVPAGTEASYELTYRPITQSTQEKPHQGQVFFPKQDGSALLHRLEGVASEPVPSGNIIVQVAARVQHADTIRVENWAPASQRFRAIPALDSAPPATSFTGPDIIAVPAHGSTTWAYKFSAKAEGTATGRVTFKNEATGEYRLWNITFKVGRPITPDAVTISSPARQSAVHTINVDNPLKQDVTIAVAADKEGDLTFPASLLVPASGSAGLRVSFRPLLVGSARATLRLSSKELGLEEHVLQLVGTAGRPERALNFETALGSNETQTVTLTHYAKQKADYKCSLAEQRIVGLECKPATLSAPTASLQGLPLSLDIVYEPIALTDTMTDVITIASPVGGIYEVPVTARCTAPRPQGPADIIKGAGSITFTNVFLKQATFSIAVDNPAFVVKASETIAAKKSVQVTIGVTKEAAGQILLGRLTITCPAETPAVWTFYLRTVS</sequence>
<dbReference type="Gene3D" id="2.60.40.10">
    <property type="entry name" value="Immunoglobulins"/>
    <property type="match status" value="2"/>
</dbReference>
<dbReference type="PANTHER" id="PTHR23053">
    <property type="entry name" value="DLEC1 DELETED IN LUNG AND ESOPHAGEAL CANCER 1"/>
    <property type="match status" value="1"/>
</dbReference>
<dbReference type="NCBIfam" id="NF012200">
    <property type="entry name" value="choice_anch_D"/>
    <property type="match status" value="1"/>
</dbReference>
<keyword evidence="8" id="KW-1185">Reference proteome</keyword>
<evidence type="ECO:0000256" key="1">
    <source>
        <dbReference type="ARBA" id="ARBA00004138"/>
    </source>
</evidence>
<proteinExistence type="predicted"/>
<protein>
    <recommendedName>
        <fullName evidence="6">HYDIN/VesB/CFA65-like Ig-like domain-containing protein</fullName>
    </recommendedName>
</protein>
<accession>A0AAW1RI82</accession>
<evidence type="ECO:0000313" key="7">
    <source>
        <dbReference type="EMBL" id="KAK9832952.1"/>
    </source>
</evidence>
<evidence type="ECO:0000313" key="8">
    <source>
        <dbReference type="Proteomes" id="UP001438707"/>
    </source>
</evidence>
<feature type="domain" description="HYDIN/VesB/CFA65-like Ig-like" evidence="6">
    <location>
        <begin position="186"/>
        <end position="259"/>
    </location>
</feature>
<dbReference type="Proteomes" id="UP001438707">
    <property type="component" value="Unassembled WGS sequence"/>
</dbReference>
<comment type="caution">
    <text evidence="7">The sequence shown here is derived from an EMBL/GenBank/DDBJ whole genome shotgun (WGS) entry which is preliminary data.</text>
</comment>
<evidence type="ECO:0000259" key="6">
    <source>
        <dbReference type="Pfam" id="PF22544"/>
    </source>
</evidence>
<reference evidence="7 8" key="1">
    <citation type="journal article" date="2024" name="Nat. Commun.">
        <title>Phylogenomics reveals the evolutionary origins of lichenization in chlorophyte algae.</title>
        <authorList>
            <person name="Puginier C."/>
            <person name="Libourel C."/>
            <person name="Otte J."/>
            <person name="Skaloud P."/>
            <person name="Haon M."/>
            <person name="Grisel S."/>
            <person name="Petersen M."/>
            <person name="Berrin J.G."/>
            <person name="Delaux P.M."/>
            <person name="Dal Grande F."/>
            <person name="Keller J."/>
        </authorList>
    </citation>
    <scope>NUCLEOTIDE SEQUENCE [LARGE SCALE GENOMIC DNA]</scope>
    <source>
        <strain evidence="7 8">SAG 2145</strain>
    </source>
</reference>
<comment type="subcellular location">
    <subcellularLocation>
        <location evidence="1">Cell projection</location>
        <location evidence="1">Cilium</location>
    </subcellularLocation>
    <subcellularLocation>
        <location evidence="2">Cytoplasm</location>
    </subcellularLocation>
</comment>
<dbReference type="InterPro" id="IPR053879">
    <property type="entry name" value="HYDIN_VesB_CFA65-like_Ig"/>
</dbReference>
<gene>
    <name evidence="7" type="ORF">WJX74_002566</name>
</gene>
<dbReference type="PANTHER" id="PTHR23053:SF0">
    <property type="entry name" value="HYDROCEPHALUS-INDUCING PROTEIN HOMOLOG"/>
    <property type="match status" value="1"/>
</dbReference>
<name>A0AAW1RI82_9CHLO</name>
<keyword evidence="5" id="KW-0966">Cell projection</keyword>
<dbReference type="GO" id="GO:0003341">
    <property type="term" value="P:cilium movement"/>
    <property type="evidence" value="ECO:0007669"/>
    <property type="project" value="TreeGrafter"/>
</dbReference>
<evidence type="ECO:0000256" key="2">
    <source>
        <dbReference type="ARBA" id="ARBA00004496"/>
    </source>
</evidence>